<proteinExistence type="predicted"/>
<reference evidence="2" key="1">
    <citation type="submission" date="2023-03" db="EMBL/GenBank/DDBJ databases">
        <title>Massive genome expansion in bonnet fungi (Mycena s.s.) driven by repeated elements and novel gene families across ecological guilds.</title>
        <authorList>
            <consortium name="Lawrence Berkeley National Laboratory"/>
            <person name="Harder C.B."/>
            <person name="Miyauchi S."/>
            <person name="Viragh M."/>
            <person name="Kuo A."/>
            <person name="Thoen E."/>
            <person name="Andreopoulos B."/>
            <person name="Lu D."/>
            <person name="Skrede I."/>
            <person name="Drula E."/>
            <person name="Henrissat B."/>
            <person name="Morin E."/>
            <person name="Kohler A."/>
            <person name="Barry K."/>
            <person name="LaButti K."/>
            <person name="Morin E."/>
            <person name="Salamov A."/>
            <person name="Lipzen A."/>
            <person name="Mereny Z."/>
            <person name="Hegedus B."/>
            <person name="Baldrian P."/>
            <person name="Stursova M."/>
            <person name="Weitz H."/>
            <person name="Taylor A."/>
            <person name="Grigoriev I.V."/>
            <person name="Nagy L.G."/>
            <person name="Martin F."/>
            <person name="Kauserud H."/>
        </authorList>
    </citation>
    <scope>NUCLEOTIDE SEQUENCE</scope>
    <source>
        <strain evidence="2">CBHHK002</strain>
    </source>
</reference>
<protein>
    <submittedName>
        <fullName evidence="2">Uncharacterized protein</fullName>
    </submittedName>
</protein>
<name>A0AAD7EGB5_9AGAR</name>
<feature type="compositionally biased region" description="Basic residues" evidence="1">
    <location>
        <begin position="196"/>
        <end position="209"/>
    </location>
</feature>
<feature type="compositionally biased region" description="Low complexity" evidence="1">
    <location>
        <begin position="1"/>
        <end position="15"/>
    </location>
</feature>
<feature type="region of interest" description="Disordered" evidence="1">
    <location>
        <begin position="168"/>
        <end position="209"/>
    </location>
</feature>
<sequence length="209" mass="22409">MDTSIAPAPHASARLRPPRRHPPRAATCSQRVSRISLTSHLTIETADPSHSIPRACASPPVRAHAAPFCGQRACARVLPRSPRHRPCPPQPHTSLARLEAQRAPFLLGSVPTSTSAWRTSPPPTPYLYAATLLIDSSIPLLPADVPVPFSSPASLASARTGITHRGTLEGSASQDESGSQASPLPLPSPMADRRSRVNRQIHARRLNRT</sequence>
<feature type="region of interest" description="Disordered" evidence="1">
    <location>
        <begin position="1"/>
        <end position="30"/>
    </location>
</feature>
<evidence type="ECO:0000313" key="2">
    <source>
        <dbReference type="EMBL" id="KAJ7318723.1"/>
    </source>
</evidence>
<dbReference type="Proteomes" id="UP001218218">
    <property type="component" value="Unassembled WGS sequence"/>
</dbReference>
<gene>
    <name evidence="2" type="ORF">DFH08DRAFT_891810</name>
</gene>
<evidence type="ECO:0000313" key="3">
    <source>
        <dbReference type="Proteomes" id="UP001218218"/>
    </source>
</evidence>
<comment type="caution">
    <text evidence="2">The sequence shown here is derived from an EMBL/GenBank/DDBJ whole genome shotgun (WGS) entry which is preliminary data.</text>
</comment>
<keyword evidence="3" id="KW-1185">Reference proteome</keyword>
<dbReference type="EMBL" id="JARIHO010000056">
    <property type="protein sequence ID" value="KAJ7318723.1"/>
    <property type="molecule type" value="Genomic_DNA"/>
</dbReference>
<organism evidence="2 3">
    <name type="scientific">Mycena albidolilacea</name>
    <dbReference type="NCBI Taxonomy" id="1033008"/>
    <lineage>
        <taxon>Eukaryota</taxon>
        <taxon>Fungi</taxon>
        <taxon>Dikarya</taxon>
        <taxon>Basidiomycota</taxon>
        <taxon>Agaricomycotina</taxon>
        <taxon>Agaricomycetes</taxon>
        <taxon>Agaricomycetidae</taxon>
        <taxon>Agaricales</taxon>
        <taxon>Marasmiineae</taxon>
        <taxon>Mycenaceae</taxon>
        <taxon>Mycena</taxon>
    </lineage>
</organism>
<accession>A0AAD7EGB5</accession>
<feature type="compositionally biased region" description="Polar residues" evidence="1">
    <location>
        <begin position="170"/>
        <end position="182"/>
    </location>
</feature>
<evidence type="ECO:0000256" key="1">
    <source>
        <dbReference type="SAM" id="MobiDB-lite"/>
    </source>
</evidence>
<dbReference type="AlphaFoldDB" id="A0AAD7EGB5"/>